<protein>
    <submittedName>
        <fullName evidence="7">Uncharacterized protein</fullName>
    </submittedName>
</protein>
<proteinExistence type="predicted"/>
<evidence type="ECO:0000313" key="10">
    <source>
        <dbReference type="Proteomes" id="UP000014160"/>
    </source>
</evidence>
<organism evidence="7 9">
    <name type="scientific">Enterococcus gilvus ATCC BAA-350</name>
    <dbReference type="NCBI Taxonomy" id="1158614"/>
    <lineage>
        <taxon>Bacteria</taxon>
        <taxon>Bacillati</taxon>
        <taxon>Bacillota</taxon>
        <taxon>Bacilli</taxon>
        <taxon>Lactobacillales</taxon>
        <taxon>Enterococcaceae</taxon>
        <taxon>Enterococcus</taxon>
    </lineage>
</organism>
<name>R2XLR4_9ENTE</name>
<sequence>MANMNDVARLAKVSRGTVSNYINGVRIKDEPAKRIEKAIEELNYVPNQAARALKKQTSDTIAFILPTIWTPFFAELTHHIQLELQRHNLKMLLCNSQNDFNLELDYVKMAKEEKVRGIITISYSDIDPYVTSNLPLVSIERYFNQHVPFVTSDNFQGGQLAVKSLHERGATKLLMILRELPNNLGIHERMNGFIDYCKHLSIDYDVYLDKGDSKGFSKRVEEYLVSCYKEECSFDGIFTATDRYAEYVIDAFRTLKWQIPEDVQLIGFDGARSYETEQLRISTIAQDIKKIAEISVEEMLNFNIERSSQKKNILPVKLLDLQTTKKLNE</sequence>
<dbReference type="PATRIC" id="fig|1158614.3.peg.2670"/>
<dbReference type="RefSeq" id="WP_010781049.1">
    <property type="nucleotide sequence ID" value="NZ_ASWH01000001.1"/>
</dbReference>
<keyword evidence="10" id="KW-1185">Reference proteome</keyword>
<dbReference type="SUPFAM" id="SSF47413">
    <property type="entry name" value="lambda repressor-like DNA-binding domains"/>
    <property type="match status" value="1"/>
</dbReference>
<dbReference type="Proteomes" id="UP000013750">
    <property type="component" value="Unassembled WGS sequence"/>
</dbReference>
<gene>
    <name evidence="8" type="ORF">I592_01290</name>
    <name evidence="7" type="ORF">UKC_02676</name>
</gene>
<reference evidence="7 9" key="1">
    <citation type="submission" date="2013-02" db="EMBL/GenBank/DDBJ databases">
        <title>The Genome Sequence of Enterococcus gilvus ATCC BAA-350.</title>
        <authorList>
            <consortium name="The Broad Institute Genome Sequencing Platform"/>
            <consortium name="The Broad Institute Genome Sequencing Center for Infectious Disease"/>
            <person name="Earl A.M."/>
            <person name="Gilmore M.S."/>
            <person name="Lebreton F."/>
            <person name="Walker B."/>
            <person name="Young S.K."/>
            <person name="Zeng Q."/>
            <person name="Gargeya S."/>
            <person name="Fitzgerald M."/>
            <person name="Haas B."/>
            <person name="Abouelleil A."/>
            <person name="Alvarado L."/>
            <person name="Arachchi H.M."/>
            <person name="Berlin A.M."/>
            <person name="Chapman S.B."/>
            <person name="Dewar J."/>
            <person name="Goldberg J."/>
            <person name="Griggs A."/>
            <person name="Gujja S."/>
            <person name="Hansen M."/>
            <person name="Howarth C."/>
            <person name="Imamovic A."/>
            <person name="Larimer J."/>
            <person name="McCowan C."/>
            <person name="Murphy C."/>
            <person name="Neiman D."/>
            <person name="Pearson M."/>
            <person name="Priest M."/>
            <person name="Roberts A."/>
            <person name="Saif S."/>
            <person name="Shea T."/>
            <person name="Sisk P."/>
            <person name="Sykes S."/>
            <person name="Wortman J."/>
            <person name="Nusbaum C."/>
            <person name="Birren B."/>
        </authorList>
    </citation>
    <scope>NUCLEOTIDE SEQUENCE [LARGE SCALE GENOMIC DNA]</scope>
    <source>
        <strain evidence="7 9">ATCC BAA-350</strain>
    </source>
</reference>
<dbReference type="PROSITE" id="PS50943">
    <property type="entry name" value="HTH_CROC1"/>
    <property type="match status" value="1"/>
</dbReference>
<comment type="caution">
    <text evidence="7">The sequence shown here is derived from an EMBL/GenBank/DDBJ whole genome shotgun (WGS) entry which is preliminary data.</text>
</comment>
<dbReference type="Gene3D" id="3.40.50.2300">
    <property type="match status" value="2"/>
</dbReference>
<dbReference type="InterPro" id="IPR000843">
    <property type="entry name" value="HTH_LacI"/>
</dbReference>
<dbReference type="Pfam" id="PF13377">
    <property type="entry name" value="Peripla_BP_3"/>
    <property type="match status" value="1"/>
</dbReference>
<dbReference type="EMBL" id="ASWH01000001">
    <property type="protein sequence ID" value="EOW81989.1"/>
    <property type="molecule type" value="Genomic_DNA"/>
</dbReference>
<keyword evidence="4" id="KW-0804">Transcription</keyword>
<dbReference type="OrthoDB" id="9796186at2"/>
<dbReference type="InterPro" id="IPR028082">
    <property type="entry name" value="Peripla_BP_I"/>
</dbReference>
<dbReference type="CDD" id="cd01392">
    <property type="entry name" value="HTH_LacI"/>
    <property type="match status" value="1"/>
</dbReference>
<dbReference type="Gene3D" id="1.10.260.40">
    <property type="entry name" value="lambda repressor-like DNA-binding domains"/>
    <property type="match status" value="1"/>
</dbReference>
<evidence type="ECO:0000256" key="4">
    <source>
        <dbReference type="ARBA" id="ARBA00023163"/>
    </source>
</evidence>
<dbReference type="SUPFAM" id="SSF53822">
    <property type="entry name" value="Periplasmic binding protein-like I"/>
    <property type="match status" value="1"/>
</dbReference>
<keyword evidence="3" id="KW-0238">DNA-binding</keyword>
<evidence type="ECO:0000313" key="8">
    <source>
        <dbReference type="EMBL" id="EOW81989.1"/>
    </source>
</evidence>
<feature type="domain" description="HTH cro/C1-type" evidence="6">
    <location>
        <begin position="6"/>
        <end position="45"/>
    </location>
</feature>
<accession>R2XLR4</accession>
<dbReference type="GO" id="GO:0003700">
    <property type="term" value="F:DNA-binding transcription factor activity"/>
    <property type="evidence" value="ECO:0007669"/>
    <property type="project" value="TreeGrafter"/>
</dbReference>
<feature type="domain" description="HTH lacI-type" evidence="5">
    <location>
        <begin position="2"/>
        <end position="55"/>
    </location>
</feature>
<dbReference type="AlphaFoldDB" id="R2XLR4"/>
<dbReference type="Proteomes" id="UP000014160">
    <property type="component" value="Unassembled WGS sequence"/>
</dbReference>
<evidence type="ECO:0000256" key="2">
    <source>
        <dbReference type="ARBA" id="ARBA00023015"/>
    </source>
</evidence>
<dbReference type="InterPro" id="IPR010982">
    <property type="entry name" value="Lambda_DNA-bd_dom_sf"/>
</dbReference>
<dbReference type="CDD" id="cd06291">
    <property type="entry name" value="PBP1_Qymf-like"/>
    <property type="match status" value="1"/>
</dbReference>
<evidence type="ECO:0000256" key="1">
    <source>
        <dbReference type="ARBA" id="ARBA00022491"/>
    </source>
</evidence>
<dbReference type="HOGENOM" id="CLU_037628_6_0_9"/>
<evidence type="ECO:0000313" key="9">
    <source>
        <dbReference type="Proteomes" id="UP000013750"/>
    </source>
</evidence>
<evidence type="ECO:0000259" key="5">
    <source>
        <dbReference type="PROSITE" id="PS50932"/>
    </source>
</evidence>
<dbReference type="InterPro" id="IPR046335">
    <property type="entry name" value="LacI/GalR-like_sensor"/>
</dbReference>
<keyword evidence="2" id="KW-0805">Transcription regulation</keyword>
<dbReference type="InterPro" id="IPR001387">
    <property type="entry name" value="Cro/C1-type_HTH"/>
</dbReference>
<dbReference type="eggNOG" id="COG1609">
    <property type="taxonomic scope" value="Bacteria"/>
</dbReference>
<dbReference type="Pfam" id="PF00356">
    <property type="entry name" value="LacI"/>
    <property type="match status" value="1"/>
</dbReference>
<reference evidence="8 10" key="2">
    <citation type="submission" date="2013-03" db="EMBL/GenBank/DDBJ databases">
        <title>The Genome Sequence of Enterococcus gilvus ATCC BAA-350 (PacBio/Illumina hybrid assembly).</title>
        <authorList>
            <consortium name="The Broad Institute Genomics Platform"/>
            <consortium name="The Broad Institute Genome Sequencing Center for Infectious Disease"/>
            <person name="Earl A."/>
            <person name="Russ C."/>
            <person name="Gilmore M."/>
            <person name="Surin D."/>
            <person name="Walker B."/>
            <person name="Young S."/>
            <person name="Zeng Q."/>
            <person name="Gargeya S."/>
            <person name="Fitzgerald M."/>
            <person name="Haas B."/>
            <person name="Abouelleil A."/>
            <person name="Allen A.W."/>
            <person name="Alvarado L."/>
            <person name="Arachchi H.M."/>
            <person name="Berlin A.M."/>
            <person name="Chapman S.B."/>
            <person name="Gainer-Dewar J."/>
            <person name="Goldberg J."/>
            <person name="Griggs A."/>
            <person name="Gujja S."/>
            <person name="Hansen M."/>
            <person name="Howarth C."/>
            <person name="Imamovic A."/>
            <person name="Ireland A."/>
            <person name="Larimer J."/>
            <person name="McCowan C."/>
            <person name="Murphy C."/>
            <person name="Pearson M."/>
            <person name="Poon T.W."/>
            <person name="Priest M."/>
            <person name="Roberts A."/>
            <person name="Saif S."/>
            <person name="Shea T."/>
            <person name="Sisk P."/>
            <person name="Sykes S."/>
            <person name="Wortman J."/>
            <person name="Nusbaum C."/>
            <person name="Birren B."/>
        </authorList>
    </citation>
    <scope>NUCLEOTIDE SEQUENCE [LARGE SCALE GENOMIC DNA]</scope>
    <source>
        <strain evidence="8 10">ATCC BAA-350</strain>
    </source>
</reference>
<dbReference type="SMART" id="SM00354">
    <property type="entry name" value="HTH_LACI"/>
    <property type="match status" value="1"/>
</dbReference>
<evidence type="ECO:0000256" key="3">
    <source>
        <dbReference type="ARBA" id="ARBA00023125"/>
    </source>
</evidence>
<dbReference type="PANTHER" id="PTHR30146">
    <property type="entry name" value="LACI-RELATED TRANSCRIPTIONAL REPRESSOR"/>
    <property type="match status" value="1"/>
</dbReference>
<dbReference type="EMBL" id="AJDQ01000008">
    <property type="protein sequence ID" value="EOI55468.1"/>
    <property type="molecule type" value="Genomic_DNA"/>
</dbReference>
<keyword evidence="1" id="KW-0678">Repressor</keyword>
<evidence type="ECO:0000259" key="6">
    <source>
        <dbReference type="PROSITE" id="PS50943"/>
    </source>
</evidence>
<dbReference type="PROSITE" id="PS50932">
    <property type="entry name" value="HTH_LACI_2"/>
    <property type="match status" value="1"/>
</dbReference>
<dbReference type="GO" id="GO:0000976">
    <property type="term" value="F:transcription cis-regulatory region binding"/>
    <property type="evidence" value="ECO:0007669"/>
    <property type="project" value="TreeGrafter"/>
</dbReference>
<dbReference type="PANTHER" id="PTHR30146:SF95">
    <property type="entry name" value="RIBOSE OPERON REPRESSOR"/>
    <property type="match status" value="1"/>
</dbReference>
<evidence type="ECO:0000313" key="7">
    <source>
        <dbReference type="EMBL" id="EOI55468.1"/>
    </source>
</evidence>